<evidence type="ECO:0000256" key="2">
    <source>
        <dbReference type="SAM" id="MobiDB-lite"/>
    </source>
</evidence>
<keyword evidence="5" id="KW-1185">Reference proteome</keyword>
<protein>
    <recommendedName>
        <fullName evidence="3">NAC-A/B domain-containing protein</fullName>
    </recommendedName>
</protein>
<accession>A0A8J8TAT1</accession>
<organism evidence="4 5">
    <name type="scientific">Halteria grandinella</name>
    <dbReference type="NCBI Taxonomy" id="5974"/>
    <lineage>
        <taxon>Eukaryota</taxon>
        <taxon>Sar</taxon>
        <taxon>Alveolata</taxon>
        <taxon>Ciliophora</taxon>
        <taxon>Intramacronucleata</taxon>
        <taxon>Spirotrichea</taxon>
        <taxon>Stichotrichia</taxon>
        <taxon>Sporadotrichida</taxon>
        <taxon>Halteriidae</taxon>
        <taxon>Halteria</taxon>
    </lineage>
</organism>
<proteinExistence type="inferred from homology"/>
<dbReference type="OrthoDB" id="8033832at2759"/>
<reference evidence="4" key="1">
    <citation type="submission" date="2019-06" db="EMBL/GenBank/DDBJ databases">
        <authorList>
            <person name="Zheng W."/>
        </authorList>
    </citation>
    <scope>NUCLEOTIDE SEQUENCE</scope>
    <source>
        <strain evidence="4">QDHG01</strain>
    </source>
</reference>
<dbReference type="Pfam" id="PF01849">
    <property type="entry name" value="NAC"/>
    <property type="match status" value="1"/>
</dbReference>
<sequence>MLTCRTSMRTRSLSLPLRSVQPLQDIEEVNMFKEDNSVIHFKRPLSNLLVVTGNPETKELKDMMPEILKQVGPQQYSFLKDLMKSVIPGDKIAEEDEDDVPELVGTFEDASKK</sequence>
<evidence type="ECO:0000259" key="3">
    <source>
        <dbReference type="Pfam" id="PF01849"/>
    </source>
</evidence>
<feature type="domain" description="NAC-A/B" evidence="3">
    <location>
        <begin position="20"/>
        <end position="58"/>
    </location>
</feature>
<dbReference type="InterPro" id="IPR039370">
    <property type="entry name" value="BTF3"/>
</dbReference>
<dbReference type="PANTHER" id="PTHR10351">
    <property type="entry name" value="TRANSCRIPTION FACTOR BTF3 FAMILY MEMBER"/>
    <property type="match status" value="1"/>
</dbReference>
<evidence type="ECO:0000313" key="5">
    <source>
        <dbReference type="Proteomes" id="UP000785679"/>
    </source>
</evidence>
<comment type="similarity">
    <text evidence="1">Belongs to the NAC-beta family.</text>
</comment>
<evidence type="ECO:0000256" key="1">
    <source>
        <dbReference type="ARBA" id="ARBA00005296"/>
    </source>
</evidence>
<dbReference type="Proteomes" id="UP000785679">
    <property type="component" value="Unassembled WGS sequence"/>
</dbReference>
<feature type="region of interest" description="Disordered" evidence="2">
    <location>
        <begin position="93"/>
        <end position="113"/>
    </location>
</feature>
<dbReference type="CDD" id="cd22055">
    <property type="entry name" value="NAC_BTF3"/>
    <property type="match status" value="1"/>
</dbReference>
<comment type="caution">
    <text evidence="4">The sequence shown here is derived from an EMBL/GenBank/DDBJ whole genome shotgun (WGS) entry which is preliminary data.</text>
</comment>
<dbReference type="InterPro" id="IPR002715">
    <property type="entry name" value="Nas_poly-pep-assoc_cplx_dom"/>
</dbReference>
<name>A0A8J8TAT1_HALGN</name>
<evidence type="ECO:0000313" key="4">
    <source>
        <dbReference type="EMBL" id="TNV87648.1"/>
    </source>
</evidence>
<gene>
    <name evidence="4" type="ORF">FGO68_gene8149</name>
</gene>
<dbReference type="EMBL" id="RRYP01000298">
    <property type="protein sequence ID" value="TNV87648.1"/>
    <property type="molecule type" value="Genomic_DNA"/>
</dbReference>
<dbReference type="Gene3D" id="2.20.70.30">
    <property type="entry name" value="Nascent polypeptide-associated complex domain"/>
    <property type="match status" value="1"/>
</dbReference>
<dbReference type="AlphaFoldDB" id="A0A8J8TAT1"/>
<dbReference type="FunFam" id="2.20.70.30:FF:000001">
    <property type="entry name" value="Transcription factor BTF3 homolog"/>
    <property type="match status" value="1"/>
</dbReference>
<dbReference type="InterPro" id="IPR038187">
    <property type="entry name" value="NAC_A/B_dom_sf"/>
</dbReference>